<dbReference type="CDD" id="cd20620">
    <property type="entry name" value="CYP132-like"/>
    <property type="match status" value="1"/>
</dbReference>
<evidence type="ECO:0000256" key="6">
    <source>
        <dbReference type="ARBA" id="ARBA00023033"/>
    </source>
</evidence>
<accession>A0ABD5ZQ80</accession>
<evidence type="ECO:0000313" key="7">
    <source>
        <dbReference type="EMBL" id="MFC7235500.1"/>
    </source>
</evidence>
<dbReference type="PANTHER" id="PTHR24291">
    <property type="entry name" value="CYTOCHROME P450 FAMILY 4"/>
    <property type="match status" value="1"/>
</dbReference>
<comment type="similarity">
    <text evidence="1">Belongs to the cytochrome P450 family.</text>
</comment>
<comment type="caution">
    <text evidence="7">The sequence shown here is derived from an EMBL/GenBank/DDBJ whole genome shotgun (WGS) entry which is preliminary data.</text>
</comment>
<dbReference type="Pfam" id="PF00067">
    <property type="entry name" value="p450"/>
    <property type="match status" value="1"/>
</dbReference>
<dbReference type="PRINTS" id="PR00385">
    <property type="entry name" value="P450"/>
</dbReference>
<dbReference type="GO" id="GO:0046872">
    <property type="term" value="F:metal ion binding"/>
    <property type="evidence" value="ECO:0007669"/>
    <property type="project" value="UniProtKB-KW"/>
</dbReference>
<keyword evidence="6" id="KW-0503">Monooxygenase</keyword>
<dbReference type="GeneID" id="79267195"/>
<proteinExistence type="inferred from homology"/>
<dbReference type="RefSeq" id="WP_276233631.1">
    <property type="nucleotide sequence ID" value="NZ_CP119802.1"/>
</dbReference>
<organism evidence="7 8">
    <name type="scientific">Halosegnis marinus</name>
    <dbReference type="NCBI Taxonomy" id="3034023"/>
    <lineage>
        <taxon>Archaea</taxon>
        <taxon>Methanobacteriati</taxon>
        <taxon>Methanobacteriota</taxon>
        <taxon>Stenosarchaea group</taxon>
        <taxon>Halobacteria</taxon>
        <taxon>Halobacteriales</taxon>
        <taxon>Natronomonadaceae</taxon>
        <taxon>Halosegnis</taxon>
    </lineage>
</organism>
<gene>
    <name evidence="7" type="ORF">ACFQJ4_09265</name>
</gene>
<dbReference type="PANTHER" id="PTHR24291:SF50">
    <property type="entry name" value="BIFUNCTIONAL ALBAFLAVENONE MONOOXYGENASE_TERPENE SYNTHASE"/>
    <property type="match status" value="1"/>
</dbReference>
<keyword evidence="3" id="KW-0479">Metal-binding</keyword>
<name>A0ABD5ZQ80_9EURY</name>
<evidence type="ECO:0000256" key="2">
    <source>
        <dbReference type="ARBA" id="ARBA00022617"/>
    </source>
</evidence>
<reference evidence="7 8" key="1">
    <citation type="journal article" date="2019" name="Int. J. Syst. Evol. Microbiol.">
        <title>The Global Catalogue of Microorganisms (GCM) 10K type strain sequencing project: providing services to taxonomists for standard genome sequencing and annotation.</title>
        <authorList>
            <consortium name="The Broad Institute Genomics Platform"/>
            <consortium name="The Broad Institute Genome Sequencing Center for Infectious Disease"/>
            <person name="Wu L."/>
            <person name="Ma J."/>
        </authorList>
    </citation>
    <scope>NUCLEOTIDE SEQUENCE [LARGE SCALE GENOMIC DNA]</scope>
    <source>
        <strain evidence="7 8">DT85</strain>
    </source>
</reference>
<keyword evidence="2" id="KW-0349">Heme</keyword>
<dbReference type="Gene3D" id="1.10.630.10">
    <property type="entry name" value="Cytochrome P450"/>
    <property type="match status" value="1"/>
</dbReference>
<keyword evidence="5" id="KW-0408">Iron</keyword>
<dbReference type="GO" id="GO:0004497">
    <property type="term" value="F:monooxygenase activity"/>
    <property type="evidence" value="ECO:0007669"/>
    <property type="project" value="UniProtKB-KW"/>
</dbReference>
<evidence type="ECO:0000256" key="5">
    <source>
        <dbReference type="ARBA" id="ARBA00023004"/>
    </source>
</evidence>
<dbReference type="SUPFAM" id="SSF48264">
    <property type="entry name" value="Cytochrome P450"/>
    <property type="match status" value="1"/>
</dbReference>
<evidence type="ECO:0000256" key="1">
    <source>
        <dbReference type="ARBA" id="ARBA00010617"/>
    </source>
</evidence>
<dbReference type="InterPro" id="IPR036396">
    <property type="entry name" value="Cyt_P450_sf"/>
</dbReference>
<dbReference type="PRINTS" id="PR00463">
    <property type="entry name" value="EP450I"/>
</dbReference>
<evidence type="ECO:0000256" key="4">
    <source>
        <dbReference type="ARBA" id="ARBA00023002"/>
    </source>
</evidence>
<dbReference type="Proteomes" id="UP001596398">
    <property type="component" value="Unassembled WGS sequence"/>
</dbReference>
<dbReference type="InterPro" id="IPR002401">
    <property type="entry name" value="Cyt_P450_E_grp-I"/>
</dbReference>
<dbReference type="EMBL" id="JBHTAP010000001">
    <property type="protein sequence ID" value="MFC7235500.1"/>
    <property type="molecule type" value="Genomic_DNA"/>
</dbReference>
<dbReference type="InterPro" id="IPR001128">
    <property type="entry name" value="Cyt_P450"/>
</dbReference>
<evidence type="ECO:0000256" key="3">
    <source>
        <dbReference type="ARBA" id="ARBA00022723"/>
    </source>
</evidence>
<keyword evidence="8" id="KW-1185">Reference proteome</keyword>
<evidence type="ECO:0000313" key="8">
    <source>
        <dbReference type="Proteomes" id="UP001596398"/>
    </source>
</evidence>
<keyword evidence="4" id="KW-0560">Oxidoreductase</keyword>
<dbReference type="AlphaFoldDB" id="A0ABD5ZQ80"/>
<protein>
    <submittedName>
        <fullName evidence="7">Cytochrome P450</fullName>
    </submittedName>
</protein>
<dbReference type="InterPro" id="IPR050196">
    <property type="entry name" value="Cytochrome_P450_Monoox"/>
</dbReference>
<sequence>MASERRPPGPSGLPVVGNTHQYASDPFAFAERLRREYGPVARYEVLGDDFYQLNDPADIELVLVQHNENYVKGDLFQSVLGPLTGDGLLNSEGETWRTQRHRMQPAFTPDRIAGYADTMAAFTDEALDGWRDGEVRDVHAEAMELTLRIIAEAMFGIEMDRDVETVGESMEAVMAQSERVWQGFIPDAVPTPGRRRYREAVESLDEVVYRIIRERKRDPGDDLVTMLLEATDGDGETMSDRQLRDEVITILLAGHETTALSLTFTFHLLARHPGIERELVAELDGIEGRPTMGDVMGLEYLDRVVTESMRLFPPVPTIVREPTEQDTLGGYEIPAGATVVMHQRSVHRDPRFYDDPLAFDPDRWTDAMRDDLPRLAYFPFAAGPRRCIGDRFALLEAKLVLAATYTRYHLELVSDPDLDLRPALTARPRNPVRMRVHER</sequence>